<dbReference type="EC" id="1.1.1.169" evidence="2"/>
<evidence type="ECO:0000259" key="7">
    <source>
        <dbReference type="Pfam" id="PF08546"/>
    </source>
</evidence>
<dbReference type="InterPro" id="IPR013332">
    <property type="entry name" value="KPR_N"/>
</dbReference>
<feature type="domain" description="Ketopantoate reductase N-terminal" evidence="6">
    <location>
        <begin position="8"/>
        <end position="144"/>
    </location>
</feature>
<evidence type="ECO:0000313" key="8">
    <source>
        <dbReference type="EMBL" id="MEB3344750.1"/>
    </source>
</evidence>
<dbReference type="InterPro" id="IPR013752">
    <property type="entry name" value="KPA_reductase"/>
</dbReference>
<dbReference type="Gene3D" id="1.10.1040.10">
    <property type="entry name" value="N-(1-d-carboxylethyl)-l-norvaline Dehydrogenase, domain 2"/>
    <property type="match status" value="1"/>
</dbReference>
<dbReference type="EMBL" id="JAYKLX010000002">
    <property type="protein sequence ID" value="MEB3344750.1"/>
    <property type="molecule type" value="Genomic_DNA"/>
</dbReference>
<comment type="pathway">
    <text evidence="1">Cofactor biosynthesis; (R)-pantothenate biosynthesis; (R)-pantoate from 3-methyl-2-oxobutanoate: step 2/2.</text>
</comment>
<evidence type="ECO:0000259" key="6">
    <source>
        <dbReference type="Pfam" id="PF02558"/>
    </source>
</evidence>
<name>A0ABU5ZRQ6_9FLAO</name>
<dbReference type="Gene3D" id="3.40.50.720">
    <property type="entry name" value="NAD(P)-binding Rossmann-like Domain"/>
    <property type="match status" value="1"/>
</dbReference>
<dbReference type="InterPro" id="IPR013328">
    <property type="entry name" value="6PGD_dom2"/>
</dbReference>
<gene>
    <name evidence="8" type="ORF">U6A24_04730</name>
</gene>
<evidence type="ECO:0000256" key="5">
    <source>
        <dbReference type="ARBA" id="ARBA00048793"/>
    </source>
</evidence>
<accession>A0ABU5ZRQ6</accession>
<sequence length="300" mass="34119">MSNEKIKIGILGIGSIGSVISYLLKENKFLDLFYYNRTPKSHIKILFEGSEHNVSIDKLNNFNKKLDWLLICLKEHQYKSAENLLIKLINPDTKVVSVRNGLNHKAHLLKYTRQENILECIIDCPTQLKQNGIYEQLREPIITLPKSRLATGFENLFVRRSIDINQVEDFKTESWKKVCESSALGAILCLSGETCWIFQDREMLDLYKSTLKETVQVAKADGASIEDDFVDEMVVKLLSYPKEKSSSMLLDRLKGNPIELGAKNGVITEIGKQRGVPTPINDLFVTLLKKTNAKNETKNN</sequence>
<dbReference type="PROSITE" id="PS00065">
    <property type="entry name" value="D_2_HYDROXYACID_DH_1"/>
    <property type="match status" value="1"/>
</dbReference>
<dbReference type="SUPFAM" id="SSF51735">
    <property type="entry name" value="NAD(P)-binding Rossmann-fold domains"/>
    <property type="match status" value="1"/>
</dbReference>
<comment type="catalytic activity">
    <reaction evidence="5">
        <text>(R)-pantoate + NADP(+) = 2-dehydropantoate + NADPH + H(+)</text>
        <dbReference type="Rhea" id="RHEA:16233"/>
        <dbReference type="ChEBI" id="CHEBI:11561"/>
        <dbReference type="ChEBI" id="CHEBI:15378"/>
        <dbReference type="ChEBI" id="CHEBI:15980"/>
        <dbReference type="ChEBI" id="CHEBI:57783"/>
        <dbReference type="ChEBI" id="CHEBI:58349"/>
        <dbReference type="EC" id="1.1.1.169"/>
    </reaction>
</comment>
<evidence type="ECO:0000256" key="2">
    <source>
        <dbReference type="ARBA" id="ARBA00013014"/>
    </source>
</evidence>
<dbReference type="Pfam" id="PF08546">
    <property type="entry name" value="ApbA_C"/>
    <property type="match status" value="1"/>
</dbReference>
<organism evidence="8 9">
    <name type="scientific">Aquimarina gracilis</name>
    <dbReference type="NCBI Taxonomy" id="874422"/>
    <lineage>
        <taxon>Bacteria</taxon>
        <taxon>Pseudomonadati</taxon>
        <taxon>Bacteroidota</taxon>
        <taxon>Flavobacteriia</taxon>
        <taxon>Flavobacteriales</taxon>
        <taxon>Flavobacteriaceae</taxon>
        <taxon>Aquimarina</taxon>
    </lineage>
</organism>
<dbReference type="InterPro" id="IPR029752">
    <property type="entry name" value="D-isomer_DH_CS1"/>
</dbReference>
<proteinExistence type="predicted"/>
<dbReference type="InterPro" id="IPR051402">
    <property type="entry name" value="KPR-Related"/>
</dbReference>
<evidence type="ECO:0000256" key="4">
    <source>
        <dbReference type="ARBA" id="ARBA00032024"/>
    </source>
</evidence>
<dbReference type="Proteomes" id="UP001327027">
    <property type="component" value="Unassembled WGS sequence"/>
</dbReference>
<dbReference type="Pfam" id="PF02558">
    <property type="entry name" value="ApbA"/>
    <property type="match status" value="1"/>
</dbReference>
<keyword evidence="9" id="KW-1185">Reference proteome</keyword>
<evidence type="ECO:0000256" key="1">
    <source>
        <dbReference type="ARBA" id="ARBA00004994"/>
    </source>
</evidence>
<evidence type="ECO:0000313" key="9">
    <source>
        <dbReference type="Proteomes" id="UP001327027"/>
    </source>
</evidence>
<reference evidence="8 9" key="1">
    <citation type="journal article" date="2013" name="Int. J. Syst. Evol. Microbiol.">
        <title>Aquimarina gracilis sp. nov., isolated from the gut microflora of a mussel, Mytilus coruscus, and emended description of Aquimarina spongiae.</title>
        <authorList>
            <person name="Park S.C."/>
            <person name="Choe H.N."/>
            <person name="Baik K.S."/>
            <person name="Seong C.N."/>
        </authorList>
    </citation>
    <scope>NUCLEOTIDE SEQUENCE [LARGE SCALE GENOMIC DNA]</scope>
    <source>
        <strain evidence="8 9">PSC32</strain>
    </source>
</reference>
<evidence type="ECO:0000256" key="3">
    <source>
        <dbReference type="ARBA" id="ARBA00019465"/>
    </source>
</evidence>
<dbReference type="PANTHER" id="PTHR21708:SF26">
    <property type="entry name" value="2-DEHYDROPANTOATE 2-REDUCTASE"/>
    <property type="match status" value="1"/>
</dbReference>
<dbReference type="InterPro" id="IPR008927">
    <property type="entry name" value="6-PGluconate_DH-like_C_sf"/>
</dbReference>
<dbReference type="InterPro" id="IPR036291">
    <property type="entry name" value="NAD(P)-bd_dom_sf"/>
</dbReference>
<dbReference type="RefSeq" id="WP_324178788.1">
    <property type="nucleotide sequence ID" value="NZ_BAABAW010000003.1"/>
</dbReference>
<dbReference type="PANTHER" id="PTHR21708">
    <property type="entry name" value="PROBABLE 2-DEHYDROPANTOATE 2-REDUCTASE"/>
    <property type="match status" value="1"/>
</dbReference>
<feature type="domain" description="Ketopantoate reductase C-terminal" evidence="7">
    <location>
        <begin position="169"/>
        <end position="290"/>
    </location>
</feature>
<comment type="caution">
    <text evidence="8">The sequence shown here is derived from an EMBL/GenBank/DDBJ whole genome shotgun (WGS) entry which is preliminary data.</text>
</comment>
<dbReference type="SUPFAM" id="SSF48179">
    <property type="entry name" value="6-phosphogluconate dehydrogenase C-terminal domain-like"/>
    <property type="match status" value="1"/>
</dbReference>
<protein>
    <recommendedName>
        <fullName evidence="3">2-dehydropantoate 2-reductase</fullName>
        <ecNumber evidence="2">1.1.1.169</ecNumber>
    </recommendedName>
    <alternativeName>
        <fullName evidence="4">Ketopantoate reductase</fullName>
    </alternativeName>
</protein>